<dbReference type="SUPFAM" id="SSF52402">
    <property type="entry name" value="Adenine nucleotide alpha hydrolases-like"/>
    <property type="match status" value="2"/>
</dbReference>
<accession>A0A4R7FRK1</accession>
<dbReference type="PANTHER" id="PTHR46268:SF6">
    <property type="entry name" value="UNIVERSAL STRESS PROTEIN UP12"/>
    <property type="match status" value="1"/>
</dbReference>
<dbReference type="PANTHER" id="PTHR46268">
    <property type="entry name" value="STRESS RESPONSE PROTEIN NHAX"/>
    <property type="match status" value="1"/>
</dbReference>
<dbReference type="AlphaFoldDB" id="A0A4R7FRK1"/>
<dbReference type="CDD" id="cd00293">
    <property type="entry name" value="USP-like"/>
    <property type="match status" value="1"/>
</dbReference>
<dbReference type="RefSeq" id="WP_133765146.1">
    <property type="nucleotide sequence ID" value="NZ_BAAARP010000001.1"/>
</dbReference>
<organism evidence="3 4">
    <name type="scientific">Amnibacterium kyonggiense</name>
    <dbReference type="NCBI Taxonomy" id="595671"/>
    <lineage>
        <taxon>Bacteria</taxon>
        <taxon>Bacillati</taxon>
        <taxon>Actinomycetota</taxon>
        <taxon>Actinomycetes</taxon>
        <taxon>Micrococcales</taxon>
        <taxon>Microbacteriaceae</taxon>
        <taxon>Amnibacterium</taxon>
    </lineage>
</organism>
<dbReference type="Gene3D" id="3.40.50.620">
    <property type="entry name" value="HUPs"/>
    <property type="match status" value="2"/>
</dbReference>
<name>A0A4R7FRK1_9MICO</name>
<dbReference type="Proteomes" id="UP000295344">
    <property type="component" value="Unassembled WGS sequence"/>
</dbReference>
<keyword evidence="4" id="KW-1185">Reference proteome</keyword>
<proteinExistence type="inferred from homology"/>
<gene>
    <name evidence="3" type="ORF">CLV52_0986</name>
</gene>
<dbReference type="Pfam" id="PF00582">
    <property type="entry name" value="Usp"/>
    <property type="match status" value="1"/>
</dbReference>
<evidence type="ECO:0000313" key="4">
    <source>
        <dbReference type="Proteomes" id="UP000295344"/>
    </source>
</evidence>
<dbReference type="EMBL" id="SOAM01000001">
    <property type="protein sequence ID" value="TDS80423.1"/>
    <property type="molecule type" value="Genomic_DNA"/>
</dbReference>
<feature type="domain" description="UspA" evidence="2">
    <location>
        <begin position="139"/>
        <end position="274"/>
    </location>
</feature>
<comment type="caution">
    <text evidence="3">The sequence shown here is derived from an EMBL/GenBank/DDBJ whole genome shotgun (WGS) entry which is preliminary data.</text>
</comment>
<evidence type="ECO:0000256" key="1">
    <source>
        <dbReference type="ARBA" id="ARBA00008791"/>
    </source>
</evidence>
<dbReference type="InterPro" id="IPR006016">
    <property type="entry name" value="UspA"/>
</dbReference>
<dbReference type="OrthoDB" id="5083414at2"/>
<comment type="similarity">
    <text evidence="1">Belongs to the universal stress protein A family.</text>
</comment>
<reference evidence="3 4" key="1">
    <citation type="submission" date="2019-03" db="EMBL/GenBank/DDBJ databases">
        <title>Genomic Encyclopedia of Archaeal and Bacterial Type Strains, Phase II (KMG-II): from individual species to whole genera.</title>
        <authorList>
            <person name="Goeker M."/>
        </authorList>
    </citation>
    <scope>NUCLEOTIDE SEQUENCE [LARGE SCALE GENOMIC DNA]</scope>
    <source>
        <strain evidence="3 4">DSM 24782</strain>
    </source>
</reference>
<protein>
    <submittedName>
        <fullName evidence="3">Nucleotide-binding universal stress UspA family protein</fullName>
    </submittedName>
</protein>
<sequence length="279" mass="28431">MSGSSAERAAAAERVLLVVGGTEEVAAVAGWAAKRAARHPMAVTLVGMPDGGRTDGAERASDLLHQQMPSIPVAVRLPHGPVRAALTTAAADQDLVVLGASRTVPLTRVLPSLLAIRLAESLRRPVVLVPRSAGDDDGPVLVGVAGDGSDDDALRFAGAEAVAAARPLRLVHVGRRAVPPRGALARTGDEEDAPSDPARSLDAAAGAIRRSRPALGVSTALLRGEPGAAVVRAGADASLVVVGSRRSSVEDRVPVRSVGRALVEHPPCPIAVVPPARRA</sequence>
<evidence type="ECO:0000259" key="2">
    <source>
        <dbReference type="Pfam" id="PF00582"/>
    </source>
</evidence>
<dbReference type="InterPro" id="IPR014729">
    <property type="entry name" value="Rossmann-like_a/b/a_fold"/>
</dbReference>
<evidence type="ECO:0000313" key="3">
    <source>
        <dbReference type="EMBL" id="TDS80423.1"/>
    </source>
</evidence>